<dbReference type="HOGENOM" id="CLU_012946_2_1_1"/>
<protein>
    <recommendedName>
        <fullName evidence="4">Transmembrane protein 135 N-terminal domain-containing protein</fullName>
    </recommendedName>
</protein>
<evidence type="ECO:0000313" key="3">
    <source>
        <dbReference type="Proteomes" id="UP000030671"/>
    </source>
</evidence>
<dbReference type="RefSeq" id="XP_009541153.1">
    <property type="nucleotide sequence ID" value="XM_009542858.1"/>
</dbReference>
<dbReference type="GeneID" id="20674552"/>
<gene>
    <name evidence="2" type="ORF">HETIRDRAFT_431632</name>
</gene>
<organism evidence="2 3">
    <name type="scientific">Heterobasidion irregulare (strain TC 32-1)</name>
    <dbReference type="NCBI Taxonomy" id="747525"/>
    <lineage>
        <taxon>Eukaryota</taxon>
        <taxon>Fungi</taxon>
        <taxon>Dikarya</taxon>
        <taxon>Basidiomycota</taxon>
        <taxon>Agaricomycotina</taxon>
        <taxon>Agaricomycetes</taxon>
        <taxon>Russulales</taxon>
        <taxon>Bondarzewiaceae</taxon>
        <taxon>Heterobasidion</taxon>
        <taxon>Heterobasidion annosum species complex</taxon>
    </lineage>
</organism>
<accession>W4KNC9</accession>
<dbReference type="EMBL" id="KI925454">
    <property type="protein sequence ID" value="ETW87224.1"/>
    <property type="molecule type" value="Genomic_DNA"/>
</dbReference>
<dbReference type="AlphaFoldDB" id="W4KNC9"/>
<keyword evidence="3" id="KW-1185">Reference proteome</keyword>
<dbReference type="PANTHER" id="PTHR12459">
    <property type="entry name" value="TRANSMEMBRANE PROTEIN 135-RELATED"/>
    <property type="match status" value="1"/>
</dbReference>
<sequence>MNAIEDYLLSLPDGHPLQVSIRTYSLALSLSLGPALLSFIVSPKARSKGVLGLQTIVKRELKITSFPFAITVAIGGGSALQYLWKRLETDLDDTLASPKQPWSPRFGRLANQLQALKEYISSISQERKTFAIYACSSFVAIVLMQARRLSSKKLGITMPLISTSRRNVTGRTSATLDLTLLLLVRALDAAVQHVVFKRVGEEHDDARRWRQHITTKIDAMVFWASSARLPSSYMKWITSMANIDPRLSSGLRAIRSGQWSYINGTKLQPNMLATLSQDLGYPASWGTPLSVPAYGGSMANASWKALGVSGRDGVGGVPCEIIHGTGGVSCTGNAIFRAQHAFLKAVAIYLPVHFIPILLTRPRSLLRLPEIFRLLIGAVRSASFLSTFVSSIWMAICLTRTHLIARLLPKISHDFYDGPFGCIMAGCLACGSSIWIENGRRRGEMALYVLPRAIRACLPNTWARSGKGSVYALERIAFTLSLAHLLTSGTYRMDTNRGLARWTLNFVLNGPNAAFRKQQG</sequence>
<dbReference type="InParanoid" id="W4KNC9"/>
<keyword evidence="1" id="KW-0812">Transmembrane</keyword>
<evidence type="ECO:0008006" key="4">
    <source>
        <dbReference type="Google" id="ProtNLM"/>
    </source>
</evidence>
<keyword evidence="1" id="KW-0472">Membrane</keyword>
<dbReference type="OrthoDB" id="4021778at2759"/>
<proteinExistence type="predicted"/>
<feature type="transmembrane region" description="Helical" evidence="1">
    <location>
        <begin position="130"/>
        <end position="147"/>
    </location>
</feature>
<dbReference type="KEGG" id="hir:HETIRDRAFT_431632"/>
<feature type="transmembrane region" description="Helical" evidence="1">
    <location>
        <begin position="63"/>
        <end position="84"/>
    </location>
</feature>
<dbReference type="InterPro" id="IPR026749">
    <property type="entry name" value="Tmem135"/>
</dbReference>
<dbReference type="Proteomes" id="UP000030671">
    <property type="component" value="Unassembled WGS sequence"/>
</dbReference>
<feature type="transmembrane region" description="Helical" evidence="1">
    <location>
        <begin position="21"/>
        <end position="42"/>
    </location>
</feature>
<reference evidence="2 3" key="1">
    <citation type="journal article" date="2012" name="New Phytol.">
        <title>Insight into trade-off between wood decay and parasitism from the genome of a fungal forest pathogen.</title>
        <authorList>
            <person name="Olson A."/>
            <person name="Aerts A."/>
            <person name="Asiegbu F."/>
            <person name="Belbahri L."/>
            <person name="Bouzid O."/>
            <person name="Broberg A."/>
            <person name="Canback B."/>
            <person name="Coutinho P.M."/>
            <person name="Cullen D."/>
            <person name="Dalman K."/>
            <person name="Deflorio G."/>
            <person name="van Diepen L.T."/>
            <person name="Dunand C."/>
            <person name="Duplessis S."/>
            <person name="Durling M."/>
            <person name="Gonthier P."/>
            <person name="Grimwood J."/>
            <person name="Fossdal C.G."/>
            <person name="Hansson D."/>
            <person name="Henrissat B."/>
            <person name="Hietala A."/>
            <person name="Himmelstrand K."/>
            <person name="Hoffmeister D."/>
            <person name="Hogberg N."/>
            <person name="James T.Y."/>
            <person name="Karlsson M."/>
            <person name="Kohler A."/>
            <person name="Kues U."/>
            <person name="Lee Y.H."/>
            <person name="Lin Y.C."/>
            <person name="Lind M."/>
            <person name="Lindquist E."/>
            <person name="Lombard V."/>
            <person name="Lucas S."/>
            <person name="Lunden K."/>
            <person name="Morin E."/>
            <person name="Murat C."/>
            <person name="Park J."/>
            <person name="Raffaello T."/>
            <person name="Rouze P."/>
            <person name="Salamov A."/>
            <person name="Schmutz J."/>
            <person name="Solheim H."/>
            <person name="Stahlberg J."/>
            <person name="Velez H."/>
            <person name="de Vries R.P."/>
            <person name="Wiebenga A."/>
            <person name="Woodward S."/>
            <person name="Yakovlev I."/>
            <person name="Garbelotto M."/>
            <person name="Martin F."/>
            <person name="Grigoriev I.V."/>
            <person name="Stenlid J."/>
        </authorList>
    </citation>
    <scope>NUCLEOTIDE SEQUENCE [LARGE SCALE GENOMIC DNA]</scope>
    <source>
        <strain evidence="2 3">TC 32-1</strain>
    </source>
</reference>
<dbReference type="PANTHER" id="PTHR12459:SF15">
    <property type="entry name" value="TRANSMEMBRANE PROTEIN 135"/>
    <property type="match status" value="1"/>
</dbReference>
<feature type="transmembrane region" description="Helical" evidence="1">
    <location>
        <begin position="371"/>
        <end position="396"/>
    </location>
</feature>
<evidence type="ECO:0000256" key="1">
    <source>
        <dbReference type="SAM" id="Phobius"/>
    </source>
</evidence>
<feature type="transmembrane region" description="Helical" evidence="1">
    <location>
        <begin position="416"/>
        <end position="436"/>
    </location>
</feature>
<dbReference type="eggNOG" id="ENOG502R1F4">
    <property type="taxonomic scope" value="Eukaryota"/>
</dbReference>
<evidence type="ECO:0000313" key="2">
    <source>
        <dbReference type="EMBL" id="ETW87224.1"/>
    </source>
</evidence>
<keyword evidence="1" id="KW-1133">Transmembrane helix</keyword>
<name>W4KNC9_HETIT</name>